<dbReference type="InterPro" id="IPR002227">
    <property type="entry name" value="Tyrosinase_Cu-bd"/>
</dbReference>
<dbReference type="PROSITE" id="PS00498">
    <property type="entry name" value="TYROSINASE_2"/>
    <property type="match status" value="1"/>
</dbReference>
<dbReference type="PRINTS" id="PR00092">
    <property type="entry name" value="TYROSINASE"/>
</dbReference>
<evidence type="ECO:0000313" key="6">
    <source>
        <dbReference type="EMBL" id="QBZ58466.1"/>
    </source>
</evidence>
<name>A0A4P7NBK6_PYROR</name>
<reference evidence="6 7" key="1">
    <citation type="journal article" date="2019" name="Mol. Biol. Evol.">
        <title>Blast fungal genomes show frequent chromosomal changes, gene gains and losses, and effector gene turnover.</title>
        <authorList>
            <person name="Gomez Luciano L.B."/>
            <person name="Jason Tsai I."/>
            <person name="Chuma I."/>
            <person name="Tosa Y."/>
            <person name="Chen Y.H."/>
            <person name="Li J.Y."/>
            <person name="Li M.Y."/>
            <person name="Jade Lu M.Y."/>
            <person name="Nakayashiki H."/>
            <person name="Li W.H."/>
        </authorList>
    </citation>
    <scope>NUCLEOTIDE SEQUENCE [LARGE SCALE GENOMIC DNA]</scope>
    <source>
        <strain evidence="6">MZ5-1-6</strain>
    </source>
</reference>
<feature type="compositionally biased region" description="Low complexity" evidence="3">
    <location>
        <begin position="66"/>
        <end position="79"/>
    </location>
</feature>
<keyword evidence="2" id="KW-0186">Copper</keyword>
<dbReference type="PANTHER" id="PTHR11474:SF126">
    <property type="entry name" value="TYROSINASE-LIKE PROTEIN TYR-1-RELATED"/>
    <property type="match status" value="1"/>
</dbReference>
<dbReference type="Proteomes" id="UP000294847">
    <property type="component" value="Chromosome 3"/>
</dbReference>
<dbReference type="AlphaFoldDB" id="A0A4P7NBK6"/>
<evidence type="ECO:0000256" key="1">
    <source>
        <dbReference type="ARBA" id="ARBA00022723"/>
    </source>
</evidence>
<protein>
    <recommendedName>
        <fullName evidence="4 5">Tyrosinase copper-binding domain-containing protein</fullName>
    </recommendedName>
</protein>
<dbReference type="InterPro" id="IPR008922">
    <property type="entry name" value="Di-copper_centre_dom_sf"/>
</dbReference>
<feature type="domain" description="Tyrosinase copper-binding" evidence="4">
    <location>
        <begin position="162"/>
        <end position="179"/>
    </location>
</feature>
<dbReference type="Gene3D" id="1.10.1280.10">
    <property type="entry name" value="Di-copper center containing domain from catechol oxidase"/>
    <property type="match status" value="1"/>
</dbReference>
<organism evidence="6 7">
    <name type="scientific">Pyricularia oryzae</name>
    <name type="common">Rice blast fungus</name>
    <name type="synonym">Magnaporthe oryzae</name>
    <dbReference type="NCBI Taxonomy" id="318829"/>
    <lineage>
        <taxon>Eukaryota</taxon>
        <taxon>Fungi</taxon>
        <taxon>Dikarya</taxon>
        <taxon>Ascomycota</taxon>
        <taxon>Pezizomycotina</taxon>
        <taxon>Sordariomycetes</taxon>
        <taxon>Sordariomycetidae</taxon>
        <taxon>Magnaporthales</taxon>
        <taxon>Pyriculariaceae</taxon>
        <taxon>Pyricularia</taxon>
    </lineage>
</organism>
<dbReference type="PANTHER" id="PTHR11474">
    <property type="entry name" value="TYROSINASE FAMILY MEMBER"/>
    <property type="match status" value="1"/>
</dbReference>
<feature type="region of interest" description="Disordered" evidence="3">
    <location>
        <begin position="64"/>
        <end position="110"/>
    </location>
</feature>
<evidence type="ECO:0000259" key="5">
    <source>
        <dbReference type="PROSITE" id="PS00498"/>
    </source>
</evidence>
<dbReference type="PROSITE" id="PS00497">
    <property type="entry name" value="TYROSINASE_1"/>
    <property type="match status" value="1"/>
</dbReference>
<dbReference type="Pfam" id="PF00264">
    <property type="entry name" value="Tyrosinase"/>
    <property type="match status" value="1"/>
</dbReference>
<evidence type="ECO:0000256" key="2">
    <source>
        <dbReference type="ARBA" id="ARBA00023008"/>
    </source>
</evidence>
<gene>
    <name evidence="6" type="ORF">PoMZ_03419</name>
</gene>
<evidence type="ECO:0000259" key="4">
    <source>
        <dbReference type="PROSITE" id="PS00497"/>
    </source>
</evidence>
<dbReference type="EMBL" id="CP034206">
    <property type="protein sequence ID" value="QBZ58466.1"/>
    <property type="molecule type" value="Genomic_DNA"/>
</dbReference>
<proteinExistence type="predicted"/>
<evidence type="ECO:0000256" key="3">
    <source>
        <dbReference type="SAM" id="MobiDB-lite"/>
    </source>
</evidence>
<dbReference type="InterPro" id="IPR050316">
    <property type="entry name" value="Tyrosinase/Hemocyanin"/>
</dbReference>
<evidence type="ECO:0000313" key="7">
    <source>
        <dbReference type="Proteomes" id="UP000294847"/>
    </source>
</evidence>
<accession>A0A4P7NBK6</accession>
<sequence>MRVSDVLIGSAALASAKPWGPIRWDTDPTKQFSLEKLIDLTPFDVNRFKLKSPSELLAQFNSTSRVPAPAADKADAPVPIAAPPRNSTGKVEHNADKTSAGGPCTQPAVRPEWRNMSEQGRRDYVKAAKCLVDKPSEGRFKGSHNRYEDLVWVHHQMTDQLHGFAQFLPWHRRFVNVYETALRDECGYRGPMPWWDETRDAGNFAGAPVFTPEYFGTAPVRTRDGRGGCITDGVFAGMLVHIGPGTAFEEHCLSRAVDESLTSEVSQATINQVHRQNNFESFAGLIEGWPHAYGHNGVGAVMSDVGPAPGDPIFFLHHAFIDRNWWRWQNEDRDSRVYELAGRVNNRDKRITLDYVLTMRGIQPDVTVQDVMDTYGDTLCYTYDY</sequence>
<feature type="domain" description="Tyrosinase copper-binding" evidence="5">
    <location>
        <begin position="311"/>
        <end position="322"/>
    </location>
</feature>
<dbReference type="VEuPathDB" id="FungiDB:M_BR32_EuGene_00075151"/>
<keyword evidence="1" id="KW-0479">Metal-binding</keyword>
<dbReference type="SUPFAM" id="SSF48056">
    <property type="entry name" value="Di-copper centre-containing domain"/>
    <property type="match status" value="1"/>
</dbReference>
<dbReference type="GO" id="GO:0016491">
    <property type="term" value="F:oxidoreductase activity"/>
    <property type="evidence" value="ECO:0007669"/>
    <property type="project" value="InterPro"/>
</dbReference>
<dbReference type="GO" id="GO:0046872">
    <property type="term" value="F:metal ion binding"/>
    <property type="evidence" value="ECO:0007669"/>
    <property type="project" value="UniProtKB-KW"/>
</dbReference>